<dbReference type="AlphaFoldDB" id="A0A6A5X565"/>
<keyword evidence="3" id="KW-0479">Metal-binding</keyword>
<dbReference type="InterPro" id="IPR002397">
    <property type="entry name" value="Cyt_P450_B"/>
</dbReference>
<evidence type="ECO:0000313" key="9">
    <source>
        <dbReference type="Proteomes" id="UP000799779"/>
    </source>
</evidence>
<name>A0A6A5X565_9PLEO</name>
<dbReference type="Proteomes" id="UP000799779">
    <property type="component" value="Unassembled WGS sequence"/>
</dbReference>
<dbReference type="FunFam" id="1.10.630.10:FF:000018">
    <property type="entry name" value="Cytochrome P450 monooxygenase"/>
    <property type="match status" value="1"/>
</dbReference>
<dbReference type="InterPro" id="IPR036396">
    <property type="entry name" value="Cyt_P450_sf"/>
</dbReference>
<dbReference type="CDD" id="cd11030">
    <property type="entry name" value="CYP105-like"/>
    <property type="match status" value="1"/>
</dbReference>
<evidence type="ECO:0000256" key="5">
    <source>
        <dbReference type="ARBA" id="ARBA00023004"/>
    </source>
</evidence>
<keyword evidence="9" id="KW-1185">Reference proteome</keyword>
<keyword evidence="4" id="KW-0560">Oxidoreductase</keyword>
<organism evidence="8 9">
    <name type="scientific">Amniculicola lignicola CBS 123094</name>
    <dbReference type="NCBI Taxonomy" id="1392246"/>
    <lineage>
        <taxon>Eukaryota</taxon>
        <taxon>Fungi</taxon>
        <taxon>Dikarya</taxon>
        <taxon>Ascomycota</taxon>
        <taxon>Pezizomycotina</taxon>
        <taxon>Dothideomycetes</taxon>
        <taxon>Pleosporomycetidae</taxon>
        <taxon>Pleosporales</taxon>
        <taxon>Amniculicolaceae</taxon>
        <taxon>Amniculicola</taxon>
    </lineage>
</organism>
<evidence type="ECO:0000256" key="3">
    <source>
        <dbReference type="ARBA" id="ARBA00022723"/>
    </source>
</evidence>
<protein>
    <submittedName>
        <fullName evidence="8">Cytochrome P450</fullName>
    </submittedName>
</protein>
<evidence type="ECO:0000256" key="2">
    <source>
        <dbReference type="ARBA" id="ARBA00022617"/>
    </source>
</evidence>
<evidence type="ECO:0000256" key="1">
    <source>
        <dbReference type="ARBA" id="ARBA00010617"/>
    </source>
</evidence>
<comment type="similarity">
    <text evidence="1">Belongs to the cytochrome P450 family.</text>
</comment>
<sequence>MSSTTTYPSFPFARPRAWNPPAEYAKLRATEPISRVELWDGSHPWLVVKHKDIINVLTDDRLSKQRNRPGFPEMSAGGKEAGKAKPTFVDMDPPDHMRQRSMVEPLFDWPATEKLRPHIQKTVDDLLDEMIKGGCEVGVDLIPKFALPVPSYIIYGILGVPFEDLAFLTEQAAIRSNGSGTATEASEAAKTLLDYIGSLVDKRTVEPKDDLISKLVTEQVIPGHIKHEDAVQIAFLMLVAGNATMVTMINLGIVTLLQHPSQLLKFKADPDTLIKPFVSELCRYHVASAMATRRVAKVDIELGGHKIKAGEGIIAATQSASRDEDVFSDPETFDILRFVEKEKGGRGEDWHAAMGYGWGQHRCVAESLARAELEIALATIFKRLPDLQLAIPFEEIKWSPAKKDVGILELPVTW</sequence>
<evidence type="ECO:0000256" key="6">
    <source>
        <dbReference type="ARBA" id="ARBA00023033"/>
    </source>
</evidence>
<gene>
    <name evidence="8" type="ORF">P154DRAFT_541315</name>
</gene>
<dbReference type="GO" id="GO:0020037">
    <property type="term" value="F:heme binding"/>
    <property type="evidence" value="ECO:0007669"/>
    <property type="project" value="InterPro"/>
</dbReference>
<keyword evidence="6" id="KW-0503">Monooxygenase</keyword>
<dbReference type="PANTHER" id="PTHR46696:SF6">
    <property type="entry name" value="P450, PUTATIVE (EUROFUNG)-RELATED"/>
    <property type="match status" value="1"/>
</dbReference>
<feature type="region of interest" description="Disordered" evidence="7">
    <location>
        <begin position="64"/>
        <end position="88"/>
    </location>
</feature>
<accession>A0A6A5X565</accession>
<dbReference type="PRINTS" id="PR00359">
    <property type="entry name" value="BP450"/>
</dbReference>
<dbReference type="OrthoDB" id="3945418at2759"/>
<reference evidence="8" key="1">
    <citation type="journal article" date="2020" name="Stud. Mycol.">
        <title>101 Dothideomycetes genomes: a test case for predicting lifestyles and emergence of pathogens.</title>
        <authorList>
            <person name="Haridas S."/>
            <person name="Albert R."/>
            <person name="Binder M."/>
            <person name="Bloem J."/>
            <person name="Labutti K."/>
            <person name="Salamov A."/>
            <person name="Andreopoulos B."/>
            <person name="Baker S."/>
            <person name="Barry K."/>
            <person name="Bills G."/>
            <person name="Bluhm B."/>
            <person name="Cannon C."/>
            <person name="Castanera R."/>
            <person name="Culley D."/>
            <person name="Daum C."/>
            <person name="Ezra D."/>
            <person name="Gonzalez J."/>
            <person name="Henrissat B."/>
            <person name="Kuo A."/>
            <person name="Liang C."/>
            <person name="Lipzen A."/>
            <person name="Lutzoni F."/>
            <person name="Magnuson J."/>
            <person name="Mondo S."/>
            <person name="Nolan M."/>
            <person name="Ohm R."/>
            <person name="Pangilinan J."/>
            <person name="Park H.-J."/>
            <person name="Ramirez L."/>
            <person name="Alfaro M."/>
            <person name="Sun H."/>
            <person name="Tritt A."/>
            <person name="Yoshinaga Y."/>
            <person name="Zwiers L.-H."/>
            <person name="Turgeon B."/>
            <person name="Goodwin S."/>
            <person name="Spatafora J."/>
            <person name="Crous P."/>
            <person name="Grigoriev I."/>
        </authorList>
    </citation>
    <scope>NUCLEOTIDE SEQUENCE</scope>
    <source>
        <strain evidence="8">CBS 123094</strain>
    </source>
</reference>
<dbReference type="GO" id="GO:0005506">
    <property type="term" value="F:iron ion binding"/>
    <property type="evidence" value="ECO:0007669"/>
    <property type="project" value="InterPro"/>
</dbReference>
<dbReference type="SUPFAM" id="SSF48264">
    <property type="entry name" value="Cytochrome P450"/>
    <property type="match status" value="1"/>
</dbReference>
<evidence type="ECO:0000256" key="4">
    <source>
        <dbReference type="ARBA" id="ARBA00023002"/>
    </source>
</evidence>
<dbReference type="PANTHER" id="PTHR46696">
    <property type="entry name" value="P450, PUTATIVE (EUROFUNG)-RELATED"/>
    <property type="match status" value="1"/>
</dbReference>
<dbReference type="Gene3D" id="1.10.630.10">
    <property type="entry name" value="Cytochrome P450"/>
    <property type="match status" value="1"/>
</dbReference>
<dbReference type="Pfam" id="PF00067">
    <property type="entry name" value="p450"/>
    <property type="match status" value="1"/>
</dbReference>
<dbReference type="InterPro" id="IPR001128">
    <property type="entry name" value="Cyt_P450"/>
</dbReference>
<dbReference type="EMBL" id="ML977556">
    <property type="protein sequence ID" value="KAF2008060.1"/>
    <property type="molecule type" value="Genomic_DNA"/>
</dbReference>
<dbReference type="GO" id="GO:0016705">
    <property type="term" value="F:oxidoreductase activity, acting on paired donors, with incorporation or reduction of molecular oxygen"/>
    <property type="evidence" value="ECO:0007669"/>
    <property type="project" value="InterPro"/>
</dbReference>
<keyword evidence="5" id="KW-0408">Iron</keyword>
<evidence type="ECO:0000256" key="7">
    <source>
        <dbReference type="SAM" id="MobiDB-lite"/>
    </source>
</evidence>
<dbReference type="GO" id="GO:0004497">
    <property type="term" value="F:monooxygenase activity"/>
    <property type="evidence" value="ECO:0007669"/>
    <property type="project" value="UniProtKB-KW"/>
</dbReference>
<proteinExistence type="inferred from homology"/>
<evidence type="ECO:0000313" key="8">
    <source>
        <dbReference type="EMBL" id="KAF2008060.1"/>
    </source>
</evidence>
<keyword evidence="2" id="KW-0349">Heme</keyword>